<sequence>MTKKLRNIFMTIRGALTLRNLLAFLCALALLAVIVKGFRIEAKIGQVRQADALYAQNLRIPAEEAYAAALANGAIRYREAHIRERLAGLAPVTRLREEILKSKSELLSAAGRGDFDAFLTAYETYGLFGRLSLEGEWAAEYTELNERYELASTVGAAFSAFRADYAAELAANLEAGDYGDESAKWALLRIPAPFFADHASASPPASPASADVPSAEAETSKSESLNALLGDYDRRKLKKLAAAGQYDRMLDEAAATLGSYAQHGFDAPWVQEQAEETAGRVLRKELDGSSFAAFAGHARSFADFASAAGLRSDLSVWIEARVGELAARADAQVADRRFREAIALYEALGGYADTGDAVARAESAWTRAEPLRILERWDSSHTYSFAVTGQDRFGADVYAAALDESGVLHYGTESGGRATVRSAPQELAVAGARGLALEESLSGGEALVFVAESESTSRRAVYTALLARSDSLDLMFRIEADGYTIENGGQTLRANHPIDVDEDGQTAVYERSGDVFSFVELEGGTLDIGGGNPASYPGQKVSARLTVLESGYGQARAQAEDGSRLLLRGSVNFEPGTYEVTGVFEGNYEIIAWPEAAEAAEPTGSDAPSVSDDVSPSGDGMADEAASPETDPGGSGSLPAPLAVSVPVFEVDAARGF</sequence>
<dbReference type="Proteomes" id="UP000316968">
    <property type="component" value="Chromosome"/>
</dbReference>
<feature type="compositionally biased region" description="Low complexity" evidence="1">
    <location>
        <begin position="201"/>
        <end position="217"/>
    </location>
</feature>
<feature type="region of interest" description="Disordered" evidence="1">
    <location>
        <begin position="201"/>
        <end position="221"/>
    </location>
</feature>
<dbReference type="AlphaFoldDB" id="A0A4Y6UV42"/>
<evidence type="ECO:0000313" key="3">
    <source>
        <dbReference type="Proteomes" id="UP000316968"/>
    </source>
</evidence>
<proteinExistence type="predicted"/>
<accession>A0A4Y6UV42</accession>
<dbReference type="KEGG" id="saca:FFV09_12515"/>
<name>A0A4Y6UV42_SACBS</name>
<protein>
    <submittedName>
        <fullName evidence="2">Uncharacterized protein</fullName>
    </submittedName>
</protein>
<gene>
    <name evidence="2" type="ORF">FFV09_12515</name>
</gene>
<evidence type="ECO:0000256" key="1">
    <source>
        <dbReference type="SAM" id="MobiDB-lite"/>
    </source>
</evidence>
<feature type="compositionally biased region" description="Low complexity" evidence="1">
    <location>
        <begin position="599"/>
        <end position="620"/>
    </location>
</feature>
<dbReference type="OrthoDB" id="2657208at2"/>
<evidence type="ECO:0000313" key="2">
    <source>
        <dbReference type="EMBL" id="QDH21592.1"/>
    </source>
</evidence>
<feature type="region of interest" description="Disordered" evidence="1">
    <location>
        <begin position="599"/>
        <end position="642"/>
    </location>
</feature>
<dbReference type="EMBL" id="CP041217">
    <property type="protein sequence ID" value="QDH21592.1"/>
    <property type="molecule type" value="Genomic_DNA"/>
</dbReference>
<organism evidence="2 3">
    <name type="scientific">Saccharibacillus brassicae</name>
    <dbReference type="NCBI Taxonomy" id="2583377"/>
    <lineage>
        <taxon>Bacteria</taxon>
        <taxon>Bacillati</taxon>
        <taxon>Bacillota</taxon>
        <taxon>Bacilli</taxon>
        <taxon>Bacillales</taxon>
        <taxon>Paenibacillaceae</taxon>
        <taxon>Saccharibacillus</taxon>
    </lineage>
</organism>
<dbReference type="RefSeq" id="WP_141448137.1">
    <property type="nucleotide sequence ID" value="NZ_CP041217.1"/>
</dbReference>
<reference evidence="2 3" key="1">
    <citation type="submission" date="2019-06" db="EMBL/GenBank/DDBJ databases">
        <title>Saccharibacillus brassicae sp. nov., an endophytic bacterium isolated from Chinese cabbage seeds (Brassica pekinensis).</title>
        <authorList>
            <person name="Jiang L."/>
            <person name="Lee J."/>
            <person name="Kim S.W."/>
        </authorList>
    </citation>
    <scope>NUCLEOTIDE SEQUENCE [LARGE SCALE GENOMIC DNA]</scope>
    <source>
        <strain evidence="3">KCTC 43072 / ATSA2</strain>
    </source>
</reference>
<keyword evidence="3" id="KW-1185">Reference proteome</keyword>